<organism evidence="11">
    <name type="scientific">Oryza nivara</name>
    <name type="common">Indian wild rice</name>
    <name type="synonym">Oryza sativa f. spontanea</name>
    <dbReference type="NCBI Taxonomy" id="4536"/>
    <lineage>
        <taxon>Eukaryota</taxon>
        <taxon>Viridiplantae</taxon>
        <taxon>Streptophyta</taxon>
        <taxon>Embryophyta</taxon>
        <taxon>Tracheophyta</taxon>
        <taxon>Spermatophyta</taxon>
        <taxon>Magnoliopsida</taxon>
        <taxon>Liliopsida</taxon>
        <taxon>Poales</taxon>
        <taxon>Poaceae</taxon>
        <taxon>BOP clade</taxon>
        <taxon>Oryzoideae</taxon>
        <taxon>Oryzeae</taxon>
        <taxon>Oryzinae</taxon>
        <taxon>Oryza</taxon>
    </lineage>
</organism>
<dbReference type="InterPro" id="IPR008271">
    <property type="entry name" value="Ser/Thr_kinase_AS"/>
</dbReference>
<dbReference type="InterPro" id="IPR011043">
    <property type="entry name" value="Gal_Oxase/kelch_b-propeller"/>
</dbReference>
<dbReference type="SMART" id="SM00256">
    <property type="entry name" value="FBOX"/>
    <property type="match status" value="1"/>
</dbReference>
<dbReference type="eggNOG" id="KOG2345">
    <property type="taxonomic scope" value="Eukaryota"/>
</dbReference>
<dbReference type="Gene3D" id="1.10.510.10">
    <property type="entry name" value="Transferase(Phosphotransferase) domain 1"/>
    <property type="match status" value="1"/>
</dbReference>
<protein>
    <recommendedName>
        <fullName evidence="1">non-specific serine/threonine protein kinase</fullName>
        <ecNumber evidence="1">2.7.11.1</ecNumber>
    </recommendedName>
</protein>
<dbReference type="PANTHER" id="PTHR45998:SF2">
    <property type="entry name" value="SERINE_THREONINE-PROTEIN KINASE 16"/>
    <property type="match status" value="1"/>
</dbReference>
<keyword evidence="6" id="KW-0067">ATP-binding</keyword>
<evidence type="ECO:0000256" key="9">
    <source>
        <dbReference type="SAM" id="MobiDB-lite"/>
    </source>
</evidence>
<reference evidence="11" key="2">
    <citation type="submission" date="2018-04" db="EMBL/GenBank/DDBJ databases">
        <title>OnivRS2 (Oryza nivara Reference Sequence Version 2).</title>
        <authorList>
            <person name="Zhang J."/>
            <person name="Kudrna D."/>
            <person name="Lee S."/>
            <person name="Talag J."/>
            <person name="Rajasekar S."/>
            <person name="Welchert J."/>
            <person name="Hsing Y.-I."/>
            <person name="Wing R.A."/>
        </authorList>
    </citation>
    <scope>NUCLEOTIDE SEQUENCE [LARGE SCALE GENOMIC DNA]</scope>
    <source>
        <strain evidence="11">SL10</strain>
    </source>
</reference>
<keyword evidence="12" id="KW-1185">Reference proteome</keyword>
<dbReference type="AlphaFoldDB" id="A0A0E0IIL1"/>
<dbReference type="GO" id="GO:0004674">
    <property type="term" value="F:protein serine/threonine kinase activity"/>
    <property type="evidence" value="ECO:0007669"/>
    <property type="project" value="UniProtKB-KW"/>
</dbReference>
<evidence type="ECO:0000256" key="5">
    <source>
        <dbReference type="ARBA" id="ARBA00022777"/>
    </source>
</evidence>
<dbReference type="SUPFAM" id="SSF50965">
    <property type="entry name" value="Galactose oxidase, central domain"/>
    <property type="match status" value="1"/>
</dbReference>
<evidence type="ECO:0000256" key="2">
    <source>
        <dbReference type="ARBA" id="ARBA00022527"/>
    </source>
</evidence>
<dbReference type="Gramene" id="ONIVA09G07250.2">
    <property type="protein sequence ID" value="ONIVA09G07250.2"/>
    <property type="gene ID" value="ONIVA09G07250"/>
</dbReference>
<dbReference type="SMART" id="SM00220">
    <property type="entry name" value="S_TKc"/>
    <property type="match status" value="1"/>
</dbReference>
<dbReference type="InterPro" id="IPR011009">
    <property type="entry name" value="Kinase-like_dom_sf"/>
</dbReference>
<name>A0A0E0IIL1_ORYNI</name>
<evidence type="ECO:0000313" key="11">
    <source>
        <dbReference type="EnsemblPlants" id="ONIVA09G07250.2"/>
    </source>
</evidence>
<dbReference type="Proteomes" id="UP000006591">
    <property type="component" value="Chromosome 9"/>
</dbReference>
<evidence type="ECO:0000256" key="7">
    <source>
        <dbReference type="ARBA" id="ARBA00047899"/>
    </source>
</evidence>
<dbReference type="GO" id="GO:0005737">
    <property type="term" value="C:cytoplasm"/>
    <property type="evidence" value="ECO:0007669"/>
    <property type="project" value="TreeGrafter"/>
</dbReference>
<keyword evidence="3" id="KW-0808">Transferase</keyword>
<dbReference type="InterPro" id="IPR001810">
    <property type="entry name" value="F-box_dom"/>
</dbReference>
<dbReference type="SUPFAM" id="SSF56112">
    <property type="entry name" value="Protein kinase-like (PK-like)"/>
    <property type="match status" value="1"/>
</dbReference>
<sequence>MGKPTGPHPIYRRPSCRRRRLEIRAPHGRLDTATPPPRDERFASSLLTKRSIYKYQSTPPLLLLFPPPSETTKSNRRGGSGERRIRRRRPPIGGQGGSTMGGKKAKTVERNDHRLLCSDVLTEVFHRLPARTLASCRLVCKSWMSELTDPHFVHEHLKRSQQKLLLFANDKANDRSLAMVLADDTGATYQLTRPMASRSLFVHNSCNGLLCLGDSTGAVQLLNPTTGESATLPMPMYTAGSSQFSSCNWHCLGFCPSTKEHKVVHFYLGAHFDSFNVCCEIFTIGDKSWRQIGSFHGAPTDRGVHVNGAVYYLTKFRYIASSRINCLNLESENFDVMMLPPRKSYGGHCSLAELEGKLCLLVVEGGHDNPPRTMDILMLDSGDKTTWTHRYHISLPWLMPSCYFTPKHTLFHEGKIWVQLLARNLYCYDPSSSSTELKMACPESEFPFSTHTFIESIVPLRKDYFIKQIQRRKVIFIPLVGGPAEPNRGSPETRGRARWSSPAVSEGMGCSISGLNALYDAATGGGDVWINERRFRVLRQIGEGGFAFVYLVREHQASADAARGRSPSLASEDGTYAMKKVLIQSKEQLDLVKEEIRVSSLFNHPNLLPLLDHAVIAVKGDWNHEAYLLFPVYIDGTLFDNAKVMQSRKEFYSTIDVLRIFQQLCEGLKHMHSFDPPYAHNDVKTGNVLITHRKGQAPLATLMDFGSARPARKEIRSRAEALRLQEWAAEHCSAPYRAPELWDCPSHADIDERTDIWSLGCTLYAIMYNVSPFEYALGESGGSLQLAIVNCTLKWPAGPSPPYPDALHQFITWMLQPQPAMRPHIDDIILHVEKLMEKYSS</sequence>
<dbReference type="EC" id="2.7.11.1" evidence="1"/>
<dbReference type="InterPro" id="IPR052239">
    <property type="entry name" value="Ser/Thr-specific_kinases"/>
</dbReference>
<evidence type="ECO:0000256" key="3">
    <source>
        <dbReference type="ARBA" id="ARBA00022679"/>
    </source>
</evidence>
<dbReference type="SUPFAM" id="SSF81383">
    <property type="entry name" value="F-box domain"/>
    <property type="match status" value="1"/>
</dbReference>
<feature type="domain" description="Protein kinase" evidence="10">
    <location>
        <begin position="535"/>
        <end position="836"/>
    </location>
</feature>
<reference evidence="11" key="1">
    <citation type="submission" date="2015-04" db="UniProtKB">
        <authorList>
            <consortium name="EnsemblPlants"/>
        </authorList>
    </citation>
    <scope>IDENTIFICATION</scope>
    <source>
        <strain evidence="11">SL10</strain>
    </source>
</reference>
<keyword evidence="4" id="KW-0547">Nucleotide-binding</keyword>
<evidence type="ECO:0000256" key="4">
    <source>
        <dbReference type="ARBA" id="ARBA00022741"/>
    </source>
</evidence>
<dbReference type="InterPro" id="IPR036047">
    <property type="entry name" value="F-box-like_dom_sf"/>
</dbReference>
<feature type="compositionally biased region" description="Basic residues" evidence="9">
    <location>
        <begin position="10"/>
        <end position="21"/>
    </location>
</feature>
<feature type="region of interest" description="Disordered" evidence="9">
    <location>
        <begin position="63"/>
        <end position="106"/>
    </location>
</feature>
<dbReference type="STRING" id="4536.A0A0E0IIL1"/>
<accession>A0A0E0IIL1</accession>
<feature type="region of interest" description="Disordered" evidence="9">
    <location>
        <begin position="1"/>
        <end position="41"/>
    </location>
</feature>
<proteinExistence type="predicted"/>
<comment type="catalytic activity">
    <reaction evidence="8">
        <text>L-seryl-[protein] + ATP = O-phospho-L-seryl-[protein] + ADP + H(+)</text>
        <dbReference type="Rhea" id="RHEA:17989"/>
        <dbReference type="Rhea" id="RHEA-COMP:9863"/>
        <dbReference type="Rhea" id="RHEA-COMP:11604"/>
        <dbReference type="ChEBI" id="CHEBI:15378"/>
        <dbReference type="ChEBI" id="CHEBI:29999"/>
        <dbReference type="ChEBI" id="CHEBI:30616"/>
        <dbReference type="ChEBI" id="CHEBI:83421"/>
        <dbReference type="ChEBI" id="CHEBI:456216"/>
        <dbReference type="EC" id="2.7.11.1"/>
    </reaction>
</comment>
<dbReference type="Pfam" id="PF08268">
    <property type="entry name" value="FBA_3"/>
    <property type="match status" value="1"/>
</dbReference>
<dbReference type="InterPro" id="IPR000719">
    <property type="entry name" value="Prot_kinase_dom"/>
</dbReference>
<evidence type="ECO:0000256" key="1">
    <source>
        <dbReference type="ARBA" id="ARBA00012513"/>
    </source>
</evidence>
<keyword evidence="5" id="KW-0418">Kinase</keyword>
<dbReference type="CDD" id="cd13986">
    <property type="entry name" value="STKc_16"/>
    <property type="match status" value="1"/>
</dbReference>
<dbReference type="HOGENOM" id="CLU_349318_0_0_1"/>
<dbReference type="Gene3D" id="1.20.1280.50">
    <property type="match status" value="1"/>
</dbReference>
<dbReference type="PANTHER" id="PTHR45998">
    <property type="entry name" value="SERINE/THREONINE-PROTEIN KINASE 16"/>
    <property type="match status" value="1"/>
</dbReference>
<dbReference type="GO" id="GO:0005524">
    <property type="term" value="F:ATP binding"/>
    <property type="evidence" value="ECO:0007669"/>
    <property type="project" value="UniProtKB-KW"/>
</dbReference>
<evidence type="ECO:0000256" key="8">
    <source>
        <dbReference type="ARBA" id="ARBA00048679"/>
    </source>
</evidence>
<keyword evidence="2" id="KW-0723">Serine/threonine-protein kinase</keyword>
<dbReference type="Pfam" id="PF00646">
    <property type="entry name" value="F-box"/>
    <property type="match status" value="1"/>
</dbReference>
<evidence type="ECO:0000259" key="10">
    <source>
        <dbReference type="PROSITE" id="PS50011"/>
    </source>
</evidence>
<dbReference type="OMA" id="VKGDWNH"/>
<dbReference type="EnsemblPlants" id="ONIVA09G07250.2">
    <property type="protein sequence ID" value="ONIVA09G07250.2"/>
    <property type="gene ID" value="ONIVA09G07250"/>
</dbReference>
<dbReference type="PROSITE" id="PS50011">
    <property type="entry name" value="PROTEIN_KINASE_DOM"/>
    <property type="match status" value="1"/>
</dbReference>
<evidence type="ECO:0000256" key="6">
    <source>
        <dbReference type="ARBA" id="ARBA00022840"/>
    </source>
</evidence>
<dbReference type="InterPro" id="IPR017451">
    <property type="entry name" value="F-box-assoc_interact_dom"/>
</dbReference>
<dbReference type="InterPro" id="IPR013187">
    <property type="entry name" value="F-box-assoc_dom_typ3"/>
</dbReference>
<dbReference type="NCBIfam" id="TIGR01640">
    <property type="entry name" value="F_box_assoc_1"/>
    <property type="match status" value="1"/>
</dbReference>
<dbReference type="PROSITE" id="PS00108">
    <property type="entry name" value="PROTEIN_KINASE_ST"/>
    <property type="match status" value="1"/>
</dbReference>
<evidence type="ECO:0000313" key="12">
    <source>
        <dbReference type="Proteomes" id="UP000006591"/>
    </source>
</evidence>
<comment type="catalytic activity">
    <reaction evidence="7">
        <text>L-threonyl-[protein] + ATP = O-phospho-L-threonyl-[protein] + ADP + H(+)</text>
        <dbReference type="Rhea" id="RHEA:46608"/>
        <dbReference type="Rhea" id="RHEA-COMP:11060"/>
        <dbReference type="Rhea" id="RHEA-COMP:11605"/>
        <dbReference type="ChEBI" id="CHEBI:15378"/>
        <dbReference type="ChEBI" id="CHEBI:30013"/>
        <dbReference type="ChEBI" id="CHEBI:30616"/>
        <dbReference type="ChEBI" id="CHEBI:61977"/>
        <dbReference type="ChEBI" id="CHEBI:456216"/>
        <dbReference type="EC" id="2.7.11.1"/>
    </reaction>
</comment>
<dbReference type="Pfam" id="PF00069">
    <property type="entry name" value="Pkinase"/>
    <property type="match status" value="1"/>
</dbReference>